<evidence type="ECO:0000313" key="2">
    <source>
        <dbReference type="Proteomes" id="UP000005317"/>
    </source>
</evidence>
<evidence type="ECO:0000313" key="1">
    <source>
        <dbReference type="EMBL" id="EIJ33312.1"/>
    </source>
</evidence>
<dbReference type="Proteomes" id="UP000005317">
    <property type="component" value="Unassembled WGS sequence"/>
</dbReference>
<protein>
    <recommendedName>
        <fullName evidence="3">NlpC/P60 domain-containing protein</fullName>
    </recommendedName>
</protein>
<dbReference type="AlphaFoldDB" id="A0A656HB42"/>
<reference evidence="2" key="1">
    <citation type="journal article" date="2011" name="Stand. Genomic Sci.">
        <title>Genome sequence of the filamentous, gliding Thiothrix nivea neotype strain (JP2(T)).</title>
        <authorList>
            <person name="Lapidus A."/>
            <person name="Nolan M."/>
            <person name="Lucas S."/>
            <person name="Glavina Del Rio T."/>
            <person name="Tice H."/>
            <person name="Cheng J.F."/>
            <person name="Tapia R."/>
            <person name="Han C."/>
            <person name="Goodwin L."/>
            <person name="Pitluck S."/>
            <person name="Liolios K."/>
            <person name="Pagani I."/>
            <person name="Ivanova N."/>
            <person name="Huntemann M."/>
            <person name="Mavromatis K."/>
            <person name="Mikhailova N."/>
            <person name="Pati A."/>
            <person name="Chen A."/>
            <person name="Palaniappan K."/>
            <person name="Land M."/>
            <person name="Brambilla E.M."/>
            <person name="Rohde M."/>
            <person name="Abt B."/>
            <person name="Verbarg S."/>
            <person name="Goker M."/>
            <person name="Bristow J."/>
            <person name="Eisen J.A."/>
            <person name="Markowitz V."/>
            <person name="Hugenholtz P."/>
            <person name="Kyrpides N.C."/>
            <person name="Klenk H.P."/>
            <person name="Woyke T."/>
        </authorList>
    </citation>
    <scope>NUCLEOTIDE SEQUENCE [LARGE SCALE GENOMIC DNA]</scope>
    <source>
        <strain evidence="2">ATCC 35100 / DSM 5205 / JP2</strain>
    </source>
</reference>
<proteinExistence type="predicted"/>
<gene>
    <name evidence="1" type="ORF">Thini_0675</name>
</gene>
<dbReference type="RefSeq" id="WP_002707266.1">
    <property type="nucleotide sequence ID" value="NZ_JH651384.1"/>
</dbReference>
<dbReference type="OrthoDB" id="9182016at2"/>
<dbReference type="EMBL" id="JH651384">
    <property type="protein sequence ID" value="EIJ33312.1"/>
    <property type="molecule type" value="Genomic_DNA"/>
</dbReference>
<accession>A0A656HB42</accession>
<sequence>MMHWSFAYLDKLWSEQQDCYYWFAIIQREVFGRDAPYTDDDSARRHATRLLAWKQSAWQVTDVPADGDAVIMQMQGRPQDSHHIGVWCGDGVLHAQTGCRMAIDSVPTLQVQGWTIKEVLRYAGDL</sequence>
<name>A0A656HB42_THINJ</name>
<evidence type="ECO:0008006" key="3">
    <source>
        <dbReference type="Google" id="ProtNLM"/>
    </source>
</evidence>
<organism evidence="1 2">
    <name type="scientific">Thiothrix nivea (strain ATCC 35100 / DSM 5205 / JP2)</name>
    <dbReference type="NCBI Taxonomy" id="870187"/>
    <lineage>
        <taxon>Bacteria</taxon>
        <taxon>Pseudomonadati</taxon>
        <taxon>Pseudomonadota</taxon>
        <taxon>Gammaproteobacteria</taxon>
        <taxon>Thiotrichales</taxon>
        <taxon>Thiotrichaceae</taxon>
        <taxon>Thiothrix</taxon>
    </lineage>
</organism>
<keyword evidence="2" id="KW-1185">Reference proteome</keyword>